<keyword evidence="2 6" id="KW-0547">Nucleotide-binding</keyword>
<organism evidence="7 8">
    <name type="scientific">Desulfobotulus pelophilus</name>
    <dbReference type="NCBI Taxonomy" id="2823377"/>
    <lineage>
        <taxon>Bacteria</taxon>
        <taxon>Pseudomonadati</taxon>
        <taxon>Thermodesulfobacteriota</taxon>
        <taxon>Desulfobacteria</taxon>
        <taxon>Desulfobacterales</taxon>
        <taxon>Desulfobacteraceae</taxon>
        <taxon>Desulfobotulus</taxon>
    </lineage>
</organism>
<comment type="similarity">
    <text evidence="6">Belongs to the Mrp/NBP35 ATP-binding proteins family.</text>
</comment>
<gene>
    <name evidence="7" type="ORF">OOT00_06335</name>
</gene>
<dbReference type="PANTHER" id="PTHR23264:SF19">
    <property type="entry name" value="CYTOSOLIC FE-S CLUSTER ASSEMBLY FACTOR NUBP2"/>
    <property type="match status" value="1"/>
</dbReference>
<comment type="caution">
    <text evidence="7">The sequence shown here is derived from an EMBL/GenBank/DDBJ whole genome shotgun (WGS) entry which is preliminary data.</text>
</comment>
<accession>A0ABT3N824</accession>
<reference evidence="7 8" key="1">
    <citation type="submission" date="2022-11" db="EMBL/GenBank/DDBJ databases">
        <title>Desulfobotulus tamanensis H1 sp. nov. - anaerobic, alkaliphilic, sulphate reducing bacterium isolated from terrestrial mud volcano.</title>
        <authorList>
            <person name="Frolova A."/>
            <person name="Merkel A.Y."/>
            <person name="Slobodkin A.I."/>
        </authorList>
    </citation>
    <scope>NUCLEOTIDE SEQUENCE [LARGE SCALE GENOMIC DNA]</scope>
    <source>
        <strain evidence="7 8">H1</strain>
    </source>
</reference>
<dbReference type="GO" id="GO:0005524">
    <property type="term" value="F:ATP binding"/>
    <property type="evidence" value="ECO:0007669"/>
    <property type="project" value="UniProtKB-KW"/>
</dbReference>
<proteinExistence type="inferred from homology"/>
<dbReference type="Proteomes" id="UP001209681">
    <property type="component" value="Unassembled WGS sequence"/>
</dbReference>
<name>A0ABT3N824_9BACT</name>
<evidence type="ECO:0000313" key="8">
    <source>
        <dbReference type="Proteomes" id="UP001209681"/>
    </source>
</evidence>
<dbReference type="Gene3D" id="3.40.50.300">
    <property type="entry name" value="P-loop containing nucleotide triphosphate hydrolases"/>
    <property type="match status" value="1"/>
</dbReference>
<dbReference type="HAMAP" id="MF_02040">
    <property type="entry name" value="Mrp_NBP35"/>
    <property type="match status" value="1"/>
</dbReference>
<dbReference type="PROSITE" id="PS01215">
    <property type="entry name" value="MRP"/>
    <property type="match status" value="1"/>
</dbReference>
<evidence type="ECO:0000256" key="3">
    <source>
        <dbReference type="ARBA" id="ARBA00022840"/>
    </source>
</evidence>
<evidence type="ECO:0000256" key="6">
    <source>
        <dbReference type="HAMAP-Rule" id="MF_02040"/>
    </source>
</evidence>
<dbReference type="EMBL" id="JAPFPW010000005">
    <property type="protein sequence ID" value="MCW7753606.1"/>
    <property type="molecule type" value="Genomic_DNA"/>
</dbReference>
<dbReference type="CDD" id="cd02037">
    <property type="entry name" value="Mrp_NBP35"/>
    <property type="match status" value="1"/>
</dbReference>
<dbReference type="InterPro" id="IPR000808">
    <property type="entry name" value="Mrp-like_CS"/>
</dbReference>
<dbReference type="Pfam" id="PF10609">
    <property type="entry name" value="ParA"/>
    <property type="match status" value="1"/>
</dbReference>
<protein>
    <recommendedName>
        <fullName evidence="6">Iron-sulfur cluster carrier protein</fullName>
    </recommendedName>
</protein>
<dbReference type="RefSeq" id="WP_265424476.1">
    <property type="nucleotide sequence ID" value="NZ_JAPFPW010000005.1"/>
</dbReference>
<dbReference type="InterPro" id="IPR033756">
    <property type="entry name" value="YlxH/NBP35"/>
</dbReference>
<evidence type="ECO:0000256" key="5">
    <source>
        <dbReference type="ARBA" id="ARBA00023014"/>
    </source>
</evidence>
<keyword evidence="6" id="KW-0378">Hydrolase</keyword>
<evidence type="ECO:0000313" key="7">
    <source>
        <dbReference type="EMBL" id="MCW7753606.1"/>
    </source>
</evidence>
<sequence length="275" mass="29425">MIHEKMPDQKKKKPVDEKEAMMKESLGKIRHKLLVMSGKGGVGKSSLATNLAVALAEKGFKTGLMDVDLHGPSIAQMMGLSGLLDVSEEKRLIPADGGNNLGVISMQSLMQDKDQAVIWRGPAKSGMIQQFITSVEWGTLDFLIIDAPPGTGDEPLTVVQSVPDAKAIVVTTPQEVALADVRKSINFCKTVHLEIAGLVENMGPFDCPHCNQRIALFKTGGGQATALATGIAFLGTLPYDAKVVDACDAGEPIARTDSGFTRDLETVIKNLMDRL</sequence>
<comment type="function">
    <text evidence="6">Binds and transfers iron-sulfur (Fe-S) clusters to target apoproteins. Can hydrolyze ATP.</text>
</comment>
<keyword evidence="3 6" id="KW-0067">ATP-binding</keyword>
<dbReference type="PANTHER" id="PTHR23264">
    <property type="entry name" value="NUCLEOTIDE-BINDING PROTEIN NBP35 YEAST -RELATED"/>
    <property type="match status" value="1"/>
</dbReference>
<keyword evidence="4 6" id="KW-0408">Iron</keyword>
<evidence type="ECO:0000256" key="1">
    <source>
        <dbReference type="ARBA" id="ARBA00022723"/>
    </source>
</evidence>
<dbReference type="InterPro" id="IPR019591">
    <property type="entry name" value="Mrp/NBP35_ATP-bd"/>
</dbReference>
<dbReference type="InterPro" id="IPR027417">
    <property type="entry name" value="P-loop_NTPase"/>
</dbReference>
<comment type="subunit">
    <text evidence="6">Homodimer.</text>
</comment>
<feature type="binding site" evidence="6">
    <location>
        <begin position="38"/>
        <end position="45"/>
    </location>
    <ligand>
        <name>ATP</name>
        <dbReference type="ChEBI" id="CHEBI:30616"/>
    </ligand>
</feature>
<evidence type="ECO:0000256" key="4">
    <source>
        <dbReference type="ARBA" id="ARBA00023004"/>
    </source>
</evidence>
<evidence type="ECO:0000256" key="2">
    <source>
        <dbReference type="ARBA" id="ARBA00022741"/>
    </source>
</evidence>
<keyword evidence="5 6" id="KW-0411">Iron-sulfur</keyword>
<dbReference type="SUPFAM" id="SSF52540">
    <property type="entry name" value="P-loop containing nucleoside triphosphate hydrolases"/>
    <property type="match status" value="1"/>
</dbReference>
<keyword evidence="1 6" id="KW-0479">Metal-binding</keyword>
<keyword evidence="8" id="KW-1185">Reference proteome</keyword>